<keyword evidence="2" id="KW-0812">Transmembrane</keyword>
<organism evidence="3 4">
    <name type="scientific">Ganoderma sinense ZZ0214-1</name>
    <dbReference type="NCBI Taxonomy" id="1077348"/>
    <lineage>
        <taxon>Eukaryota</taxon>
        <taxon>Fungi</taxon>
        <taxon>Dikarya</taxon>
        <taxon>Basidiomycota</taxon>
        <taxon>Agaricomycotina</taxon>
        <taxon>Agaricomycetes</taxon>
        <taxon>Polyporales</taxon>
        <taxon>Polyporaceae</taxon>
        <taxon>Ganoderma</taxon>
    </lineage>
</organism>
<dbReference type="OrthoDB" id="2757612at2759"/>
<keyword evidence="4" id="KW-1185">Reference proteome</keyword>
<accession>A0A2G8RSU2</accession>
<feature type="compositionally biased region" description="Basic residues" evidence="1">
    <location>
        <begin position="285"/>
        <end position="303"/>
    </location>
</feature>
<evidence type="ECO:0000313" key="4">
    <source>
        <dbReference type="Proteomes" id="UP000230002"/>
    </source>
</evidence>
<protein>
    <submittedName>
        <fullName evidence="3">Uncharacterized protein</fullName>
    </submittedName>
</protein>
<reference evidence="3 4" key="1">
    <citation type="journal article" date="2015" name="Sci. Rep.">
        <title>Chromosome-level genome map provides insights into diverse defense mechanisms in the medicinal fungus Ganoderma sinense.</title>
        <authorList>
            <person name="Zhu Y."/>
            <person name="Xu J."/>
            <person name="Sun C."/>
            <person name="Zhou S."/>
            <person name="Xu H."/>
            <person name="Nelson D.R."/>
            <person name="Qian J."/>
            <person name="Song J."/>
            <person name="Luo H."/>
            <person name="Xiang L."/>
            <person name="Li Y."/>
            <person name="Xu Z."/>
            <person name="Ji A."/>
            <person name="Wang L."/>
            <person name="Lu S."/>
            <person name="Hayward A."/>
            <person name="Sun W."/>
            <person name="Li X."/>
            <person name="Schwartz D.C."/>
            <person name="Wang Y."/>
            <person name="Chen S."/>
        </authorList>
    </citation>
    <scope>NUCLEOTIDE SEQUENCE [LARGE SCALE GENOMIC DNA]</scope>
    <source>
        <strain evidence="3 4">ZZ0214-1</strain>
    </source>
</reference>
<feature type="region of interest" description="Disordered" evidence="1">
    <location>
        <begin position="217"/>
        <end position="237"/>
    </location>
</feature>
<evidence type="ECO:0000256" key="1">
    <source>
        <dbReference type="SAM" id="MobiDB-lite"/>
    </source>
</evidence>
<evidence type="ECO:0000256" key="2">
    <source>
        <dbReference type="SAM" id="Phobius"/>
    </source>
</evidence>
<feature type="transmembrane region" description="Helical" evidence="2">
    <location>
        <begin position="12"/>
        <end position="31"/>
    </location>
</feature>
<sequence>MTTTLSGLDTWSVISGAVGVLTVLPFIWAYARSQHPETKLAELDSTLNDTEALLRSVVEEGLLDPDLHVPHFESRLQHFRAIADKLRDDTFIASVEWRRLLRAWYDGLTKHISTVCKQVKGVRANICETSASARMQLTHEHAEDSVPLPFRRRWRGGVAKLWRCIISLARRNRHAYVDDARDSATPASSTFDTVVPSAEDAGSGTFVWDDASTPEADARSCLPPSRDTSPHWPRSPRACPHVPCTASTIHELRVISRAIRRVGRELASQGVTNARLAQLVQATHKRWSPASGKAHRLPRRSRKQLGVTPRPKHALALQGASDPAIDIDPDCDCDCDGDWEETMCEL</sequence>
<name>A0A2G8RSU2_9APHY</name>
<dbReference type="Proteomes" id="UP000230002">
    <property type="component" value="Unassembled WGS sequence"/>
</dbReference>
<feature type="region of interest" description="Disordered" evidence="1">
    <location>
        <begin position="285"/>
        <end position="310"/>
    </location>
</feature>
<comment type="caution">
    <text evidence="3">The sequence shown here is derived from an EMBL/GenBank/DDBJ whole genome shotgun (WGS) entry which is preliminary data.</text>
</comment>
<gene>
    <name evidence="3" type="ORF">GSI_12463</name>
</gene>
<evidence type="ECO:0000313" key="3">
    <source>
        <dbReference type="EMBL" id="PIL24579.1"/>
    </source>
</evidence>
<dbReference type="AlphaFoldDB" id="A0A2G8RSU2"/>
<keyword evidence="2" id="KW-0472">Membrane</keyword>
<dbReference type="EMBL" id="AYKW01000056">
    <property type="protein sequence ID" value="PIL24579.1"/>
    <property type="molecule type" value="Genomic_DNA"/>
</dbReference>
<proteinExistence type="predicted"/>
<keyword evidence="2" id="KW-1133">Transmembrane helix</keyword>